<feature type="binding site" evidence="6">
    <location>
        <position position="301"/>
    </location>
    <ligand>
        <name>Na(+)</name>
        <dbReference type="ChEBI" id="CHEBI:29101"/>
        <label>1</label>
    </ligand>
</feature>
<dbReference type="PROSITE" id="PS50267">
    <property type="entry name" value="NA_NEUROTRAN_SYMP_3"/>
    <property type="match status" value="1"/>
</dbReference>
<feature type="transmembrane region" description="Helical" evidence="9">
    <location>
        <begin position="372"/>
        <end position="398"/>
    </location>
</feature>
<dbReference type="PROSITE" id="PS00754">
    <property type="entry name" value="NA_NEUROTRAN_SYMP_2"/>
    <property type="match status" value="1"/>
</dbReference>
<feature type="transmembrane region" description="Helical" evidence="9">
    <location>
        <begin position="460"/>
        <end position="482"/>
    </location>
</feature>
<dbReference type="GeneTree" id="ENSGT00940000154583"/>
<proteinExistence type="inferred from homology"/>
<dbReference type="Pfam" id="PF00209">
    <property type="entry name" value="SNF"/>
    <property type="match status" value="1"/>
</dbReference>
<dbReference type="Proteomes" id="UP000694388">
    <property type="component" value="Unplaced"/>
</dbReference>
<dbReference type="Ensembl" id="ENSEBUT00000023815.1">
    <property type="protein sequence ID" value="ENSEBUP00000023239.1"/>
    <property type="gene ID" value="ENSEBUG00000014311.1"/>
</dbReference>
<name>A0A8C4R0V1_EPTBU</name>
<dbReference type="PRINTS" id="PR00176">
    <property type="entry name" value="NANEUSMPORT"/>
</dbReference>
<feature type="transmembrane region" description="Helical" evidence="9">
    <location>
        <begin position="44"/>
        <end position="62"/>
    </location>
</feature>
<reference evidence="10" key="1">
    <citation type="submission" date="2025-08" db="UniProtKB">
        <authorList>
            <consortium name="Ensembl"/>
        </authorList>
    </citation>
    <scope>IDENTIFICATION</scope>
</reference>
<dbReference type="GO" id="GO:0005886">
    <property type="term" value="C:plasma membrane"/>
    <property type="evidence" value="ECO:0007669"/>
    <property type="project" value="TreeGrafter"/>
</dbReference>
<feature type="transmembrane region" description="Helical" evidence="9">
    <location>
        <begin position="544"/>
        <end position="567"/>
    </location>
</feature>
<evidence type="ECO:0000256" key="5">
    <source>
        <dbReference type="ARBA" id="ARBA00023136"/>
    </source>
</evidence>
<dbReference type="SUPFAM" id="SSF161070">
    <property type="entry name" value="SNF-like"/>
    <property type="match status" value="1"/>
</dbReference>
<feature type="transmembrane region" description="Helical" evidence="9">
    <location>
        <begin position="503"/>
        <end position="524"/>
    </location>
</feature>
<keyword evidence="11" id="KW-1185">Reference proteome</keyword>
<dbReference type="PROSITE" id="PS00610">
    <property type="entry name" value="NA_NEUROTRAN_SYMP_1"/>
    <property type="match status" value="1"/>
</dbReference>
<dbReference type="PANTHER" id="PTHR11616">
    <property type="entry name" value="SODIUM/CHLORIDE DEPENDENT TRANSPORTER"/>
    <property type="match status" value="1"/>
</dbReference>
<evidence type="ECO:0000256" key="4">
    <source>
        <dbReference type="ARBA" id="ARBA00022989"/>
    </source>
</evidence>
<keyword evidence="5 9" id="KW-0472">Membrane</keyword>
<keyword evidence="3 8" id="KW-0812">Transmembrane</keyword>
<dbReference type="OMA" id="SYNRYHH"/>
<dbReference type="GO" id="GO:0005332">
    <property type="term" value="F:gamma-aminobutyric acid:sodium:chloride symporter activity"/>
    <property type="evidence" value="ECO:0007669"/>
    <property type="project" value="TreeGrafter"/>
</dbReference>
<dbReference type="GO" id="GO:0005369">
    <property type="term" value="F:taurine:sodium symporter activity"/>
    <property type="evidence" value="ECO:0007669"/>
    <property type="project" value="TreeGrafter"/>
</dbReference>
<keyword evidence="8" id="KW-0769">Symport</keyword>
<reference evidence="10" key="2">
    <citation type="submission" date="2025-09" db="UniProtKB">
        <authorList>
            <consortium name="Ensembl"/>
        </authorList>
    </citation>
    <scope>IDENTIFICATION</scope>
</reference>
<keyword evidence="2 8" id="KW-0813">Transport</keyword>
<evidence type="ECO:0000256" key="2">
    <source>
        <dbReference type="ARBA" id="ARBA00022448"/>
    </source>
</evidence>
<evidence type="ECO:0000313" key="11">
    <source>
        <dbReference type="Proteomes" id="UP000694388"/>
    </source>
</evidence>
<feature type="transmembrane region" description="Helical" evidence="9">
    <location>
        <begin position="116"/>
        <end position="144"/>
    </location>
</feature>
<keyword evidence="7" id="KW-1015">Disulfide bond</keyword>
<dbReference type="GO" id="GO:0042995">
    <property type="term" value="C:cell projection"/>
    <property type="evidence" value="ECO:0007669"/>
    <property type="project" value="TreeGrafter"/>
</dbReference>
<feature type="binding site" evidence="6">
    <location>
        <position position="57"/>
    </location>
    <ligand>
        <name>Na(+)</name>
        <dbReference type="ChEBI" id="CHEBI:29101"/>
        <label>1</label>
    </ligand>
</feature>
<feature type="transmembrane region" description="Helical" evidence="9">
    <location>
        <begin position="218"/>
        <end position="236"/>
    </location>
</feature>
<comment type="subcellular location">
    <subcellularLocation>
        <location evidence="1">Membrane</location>
        <topology evidence="1">Multi-pass membrane protein</topology>
    </subcellularLocation>
</comment>
<accession>A0A8C4R0V1</accession>
<feature type="binding site" evidence="6">
    <location>
        <position position="333"/>
    </location>
    <ligand>
        <name>Na(+)</name>
        <dbReference type="ChEBI" id="CHEBI:29101"/>
        <label>1</label>
    </ligand>
</feature>
<dbReference type="InterPro" id="IPR000175">
    <property type="entry name" value="Na/ntran_symport"/>
</dbReference>
<dbReference type="AlphaFoldDB" id="A0A8C4R0V1"/>
<feature type="transmembrane region" description="Helical" evidence="9">
    <location>
        <begin position="245"/>
        <end position="270"/>
    </location>
</feature>
<dbReference type="InterPro" id="IPR037272">
    <property type="entry name" value="SNS_sf"/>
</dbReference>
<dbReference type="CDD" id="cd11496">
    <property type="entry name" value="SLC6sbd-TauT-like"/>
    <property type="match status" value="1"/>
</dbReference>
<feature type="transmembrane region" description="Helical" evidence="9">
    <location>
        <begin position="290"/>
        <end position="313"/>
    </location>
</feature>
<feature type="binding site" evidence="6">
    <location>
        <position position="402"/>
    </location>
    <ligand>
        <name>Na(+)</name>
        <dbReference type="ChEBI" id="CHEBI:29101"/>
        <label>1</label>
    </ligand>
</feature>
<feature type="disulfide bond" evidence="7">
    <location>
        <begin position="156"/>
        <end position="165"/>
    </location>
</feature>
<evidence type="ECO:0000256" key="6">
    <source>
        <dbReference type="PIRSR" id="PIRSR600175-1"/>
    </source>
</evidence>
<dbReference type="GO" id="GO:0046872">
    <property type="term" value="F:metal ion binding"/>
    <property type="evidence" value="ECO:0007669"/>
    <property type="project" value="UniProtKB-KW"/>
</dbReference>
<evidence type="ECO:0000313" key="10">
    <source>
        <dbReference type="Ensembl" id="ENSEBUP00000023239.1"/>
    </source>
</evidence>
<feature type="transmembrane region" description="Helical" evidence="9">
    <location>
        <begin position="430"/>
        <end position="448"/>
    </location>
</feature>
<keyword evidence="6" id="KW-0915">Sodium</keyword>
<keyword evidence="6" id="KW-0479">Metal-binding</keyword>
<evidence type="ECO:0000256" key="9">
    <source>
        <dbReference type="SAM" id="Phobius"/>
    </source>
</evidence>
<feature type="transmembrane region" description="Helical" evidence="9">
    <location>
        <begin position="325"/>
        <end position="352"/>
    </location>
</feature>
<protein>
    <recommendedName>
        <fullName evidence="8">Transporter</fullName>
    </recommendedName>
</protein>
<evidence type="ECO:0000256" key="3">
    <source>
        <dbReference type="ARBA" id="ARBA00022692"/>
    </source>
</evidence>
<evidence type="ECO:0000256" key="1">
    <source>
        <dbReference type="ARBA" id="ARBA00004141"/>
    </source>
</evidence>
<evidence type="ECO:0000256" key="8">
    <source>
        <dbReference type="RuleBase" id="RU003732"/>
    </source>
</evidence>
<dbReference type="PANTHER" id="PTHR11616:SF141">
    <property type="entry name" value="SODIUM- AND CHLORIDE-DEPENDENT TAURINE TRANSPORTER"/>
    <property type="match status" value="1"/>
</dbReference>
<comment type="similarity">
    <text evidence="8">Belongs to the sodium:neurotransmitter symporter (SNF) (TC 2.A.22) family.</text>
</comment>
<keyword evidence="4 9" id="KW-1133">Transmembrane helix</keyword>
<evidence type="ECO:0000256" key="7">
    <source>
        <dbReference type="PIRSR" id="PIRSR600175-2"/>
    </source>
</evidence>
<feature type="binding site" evidence="6">
    <location>
        <position position="398"/>
    </location>
    <ligand>
        <name>Na(+)</name>
        <dbReference type="ChEBI" id="CHEBI:29101"/>
        <label>1</label>
    </ligand>
</feature>
<sequence length="616" mass="69082">MMSKEKQYCVQAECCESVRALANPAKTSERSEVPREQWSHRLDFILSVAGGFIGLGNVWRFPYLCYKNGGGAFLIPYCIFLLGCGIPLFFLEVALGQFTAQGGICCWTKICPLLTGVGYASVIIVSFMSVNYIIILAWALYYLAHSFTSNLPWSTCNNTWNTHDCMEDILRRNLTAQYLNHTNASLSHLRHVSPVIEFWERKVLGLTKGIDEVGELKWDLTLCMIAMWVVVFFCIWKGVKTSGKVVYFTATFPLFMIVVLLIRGVTLPGAAEGIKYYLYPDTSRLADPQVWIEAGTQIFYSYAVCIAVLPSLGSYNKYNFNCYRYCLILSVMNSGTSFLSGFAIFSVLGFMAQEQGVKIADVAESGPGLAFIAYPKAVTMMPLPSLWAVLFFVMLLLLGLNSQFIDVEGQVTSLVDLNPRGLSKGYRRQVFLGIICILSFSLGLSMVTQGGMYVFQLFDYFGASGVCMLWVAFFECVAVAWIHGADKFYDILEDMLRFRPGPWMKWSWMVITPSLCAACFIFALVKFQPLVYNKEYVYPPWAQGLGWCMALASMLCVPGYAIIRLLMEPGRCTKQQILKLLQTEMTGPSHLNGVQHESQLDHDIKVLGKEMALSSL</sequence>
<feature type="binding site" evidence="6">
    <location>
        <position position="50"/>
    </location>
    <ligand>
        <name>Na(+)</name>
        <dbReference type="ChEBI" id="CHEBI:29101"/>
        <label>1</label>
    </ligand>
</feature>
<feature type="transmembrane region" description="Helical" evidence="9">
    <location>
        <begin position="74"/>
        <end position="95"/>
    </location>
</feature>
<organism evidence="10 11">
    <name type="scientific">Eptatretus burgeri</name>
    <name type="common">Inshore hagfish</name>
    <dbReference type="NCBI Taxonomy" id="7764"/>
    <lineage>
        <taxon>Eukaryota</taxon>
        <taxon>Metazoa</taxon>
        <taxon>Chordata</taxon>
        <taxon>Craniata</taxon>
        <taxon>Vertebrata</taxon>
        <taxon>Cyclostomata</taxon>
        <taxon>Myxini</taxon>
        <taxon>Myxiniformes</taxon>
        <taxon>Myxinidae</taxon>
        <taxon>Eptatretinae</taxon>
        <taxon>Eptatretus</taxon>
    </lineage>
</organism>